<accession>A0ABS1U039</accession>
<dbReference type="Gene3D" id="1.10.287.950">
    <property type="entry name" value="Methyl-accepting chemotaxis protein"/>
    <property type="match status" value="1"/>
</dbReference>
<dbReference type="SMART" id="SM00283">
    <property type="entry name" value="MA"/>
    <property type="match status" value="1"/>
</dbReference>
<dbReference type="RefSeq" id="WP_202831200.1">
    <property type="nucleotide sequence ID" value="NZ_JAETWB010000002.1"/>
</dbReference>
<evidence type="ECO:0000313" key="7">
    <source>
        <dbReference type="EMBL" id="MBL6078051.1"/>
    </source>
</evidence>
<dbReference type="SMART" id="SM00304">
    <property type="entry name" value="HAMP"/>
    <property type="match status" value="1"/>
</dbReference>
<dbReference type="Pfam" id="PF00672">
    <property type="entry name" value="HAMP"/>
    <property type="match status" value="1"/>
</dbReference>
<sequence length="560" mass="58382">MVFIHRLSVRTKLLAVFGLMFVLIAGISGFGAFQLRAMSRDALAIEETWLPATRAVAEIKIAFSRERTRAARALGTQDPKERASALRDTQAGGAQVLAATAHYERFATSDEARALIGRFRERYRLYSEHALRVLNLPFGDHDAVSAFNNALVSEWRATLAILDELSALIERGTVEATTRSRQTYTNAFRLGLAALMIVAILTFASAMWFNRSVVARVVRLSGVMRQLARHDYAFDLPCTARADEIGELARAMDECRSGLQAADALAAGQAREQAAKAERGARLDRLTQDFEVQAGELAGALAAAATELQATAQSMSRGAGQASEQASAAVAAAEQAGADVDAMAAAAEELAASVAEVSRQVVQSSKVTAQAAADARRTDETVHALAEGAQRIGDVVRLIGDIAGQTNLLALNATIEAARAGEAGKGFAVVASEVKTLAAQTARATEDIGAQIAAIQAATEDAVAAIQGIAGTVGEASQIAGAIAAAVEEQGAATREIARSAQRAASGTQEVTRNIGGVDLANKEVGSGAGDVLEAAGELSRQSERLGAEVSAFLAGVKAA</sequence>
<reference evidence="7 8" key="1">
    <citation type="submission" date="2021-01" db="EMBL/GenBank/DDBJ databases">
        <title>Belnapia mucosa sp. nov. and Belnapia arida sp. nov., isolated from the Tabernas Desert (Almeria, Spain).</title>
        <authorList>
            <person name="Molina-Menor E."/>
            <person name="Vidal-Verdu A."/>
            <person name="Calonge A."/>
            <person name="Satari L."/>
            <person name="Pereto J."/>
            <person name="Porcar M."/>
        </authorList>
    </citation>
    <scope>NUCLEOTIDE SEQUENCE [LARGE SCALE GENOMIC DNA]</scope>
    <source>
        <strain evidence="7 8">T18</strain>
    </source>
</reference>
<name>A0ABS1U039_9PROT</name>
<dbReference type="SUPFAM" id="SSF58104">
    <property type="entry name" value="Methyl-accepting chemotaxis protein (MCP) signaling domain"/>
    <property type="match status" value="1"/>
</dbReference>
<organism evidence="7 8">
    <name type="scientific">Belnapia arida</name>
    <dbReference type="NCBI Taxonomy" id="2804533"/>
    <lineage>
        <taxon>Bacteria</taxon>
        <taxon>Pseudomonadati</taxon>
        <taxon>Pseudomonadota</taxon>
        <taxon>Alphaproteobacteria</taxon>
        <taxon>Acetobacterales</taxon>
        <taxon>Roseomonadaceae</taxon>
        <taxon>Belnapia</taxon>
    </lineage>
</organism>
<feature type="transmembrane region" description="Helical" evidence="4">
    <location>
        <begin position="13"/>
        <end position="33"/>
    </location>
</feature>
<dbReference type="EMBL" id="JAETWB010000002">
    <property type="protein sequence ID" value="MBL6078051.1"/>
    <property type="molecule type" value="Genomic_DNA"/>
</dbReference>
<dbReference type="PANTHER" id="PTHR32089">
    <property type="entry name" value="METHYL-ACCEPTING CHEMOTAXIS PROTEIN MCPB"/>
    <property type="match status" value="1"/>
</dbReference>
<dbReference type="InterPro" id="IPR004089">
    <property type="entry name" value="MCPsignal_dom"/>
</dbReference>
<dbReference type="InterPro" id="IPR024478">
    <property type="entry name" value="HlyB_4HB_MCP"/>
</dbReference>
<dbReference type="InterPro" id="IPR004090">
    <property type="entry name" value="Chemotax_Me-accpt_rcpt"/>
</dbReference>
<dbReference type="InterPro" id="IPR003660">
    <property type="entry name" value="HAMP_dom"/>
</dbReference>
<feature type="domain" description="HAMP" evidence="6">
    <location>
        <begin position="211"/>
        <end position="264"/>
    </location>
</feature>
<evidence type="ECO:0000256" key="4">
    <source>
        <dbReference type="SAM" id="Phobius"/>
    </source>
</evidence>
<evidence type="ECO:0000259" key="6">
    <source>
        <dbReference type="PROSITE" id="PS50885"/>
    </source>
</evidence>
<dbReference type="PANTHER" id="PTHR32089:SF112">
    <property type="entry name" value="LYSOZYME-LIKE PROTEIN-RELATED"/>
    <property type="match status" value="1"/>
</dbReference>
<dbReference type="Gene3D" id="6.10.340.10">
    <property type="match status" value="1"/>
</dbReference>
<keyword evidence="4" id="KW-0812">Transmembrane</keyword>
<feature type="transmembrane region" description="Helical" evidence="4">
    <location>
        <begin position="187"/>
        <end position="209"/>
    </location>
</feature>
<dbReference type="Proteomes" id="UP000660885">
    <property type="component" value="Unassembled WGS sequence"/>
</dbReference>
<dbReference type="Pfam" id="PF00015">
    <property type="entry name" value="MCPsignal"/>
    <property type="match status" value="1"/>
</dbReference>
<dbReference type="Pfam" id="PF12729">
    <property type="entry name" value="4HB_MCP_1"/>
    <property type="match status" value="1"/>
</dbReference>
<dbReference type="PROSITE" id="PS50885">
    <property type="entry name" value="HAMP"/>
    <property type="match status" value="1"/>
</dbReference>
<evidence type="ECO:0000256" key="2">
    <source>
        <dbReference type="ARBA" id="ARBA00029447"/>
    </source>
</evidence>
<comment type="similarity">
    <text evidence="2">Belongs to the methyl-accepting chemotaxis (MCP) protein family.</text>
</comment>
<comment type="caution">
    <text evidence="7">The sequence shown here is derived from an EMBL/GenBank/DDBJ whole genome shotgun (WGS) entry which is preliminary data.</text>
</comment>
<dbReference type="PROSITE" id="PS50111">
    <property type="entry name" value="CHEMOTAXIS_TRANSDUC_2"/>
    <property type="match status" value="1"/>
</dbReference>
<keyword evidence="4" id="KW-0472">Membrane</keyword>
<evidence type="ECO:0000259" key="5">
    <source>
        <dbReference type="PROSITE" id="PS50111"/>
    </source>
</evidence>
<evidence type="ECO:0000313" key="8">
    <source>
        <dbReference type="Proteomes" id="UP000660885"/>
    </source>
</evidence>
<keyword evidence="1 3" id="KW-0807">Transducer</keyword>
<dbReference type="PRINTS" id="PR00260">
    <property type="entry name" value="CHEMTRNSDUCR"/>
</dbReference>
<gene>
    <name evidence="7" type="ORF">JMJ56_08540</name>
</gene>
<keyword evidence="8" id="KW-1185">Reference proteome</keyword>
<evidence type="ECO:0000256" key="3">
    <source>
        <dbReference type="PROSITE-ProRule" id="PRU00284"/>
    </source>
</evidence>
<keyword evidence="4" id="KW-1133">Transmembrane helix</keyword>
<feature type="domain" description="Methyl-accepting transducer" evidence="5">
    <location>
        <begin position="304"/>
        <end position="540"/>
    </location>
</feature>
<protein>
    <submittedName>
        <fullName evidence="7">MCP four helix bundle domain-containing protein</fullName>
    </submittedName>
</protein>
<evidence type="ECO:0000256" key="1">
    <source>
        <dbReference type="ARBA" id="ARBA00023224"/>
    </source>
</evidence>
<proteinExistence type="inferred from homology"/>